<protein>
    <submittedName>
        <fullName evidence="2">Uncharacterized protein</fullName>
    </submittedName>
</protein>
<keyword evidence="3" id="KW-1185">Reference proteome</keyword>
<dbReference type="EMBL" id="KN275968">
    <property type="protein sequence ID" value="EEH42973.2"/>
    <property type="molecule type" value="Genomic_DNA"/>
</dbReference>
<evidence type="ECO:0000313" key="3">
    <source>
        <dbReference type="Proteomes" id="UP000001628"/>
    </source>
</evidence>
<dbReference type="eggNOG" id="ENOG502RQQX">
    <property type="taxonomic scope" value="Eukaryota"/>
</dbReference>
<dbReference type="InParanoid" id="C1GKK7"/>
<feature type="region of interest" description="Disordered" evidence="1">
    <location>
        <begin position="127"/>
        <end position="147"/>
    </location>
</feature>
<evidence type="ECO:0000256" key="1">
    <source>
        <dbReference type="SAM" id="MobiDB-lite"/>
    </source>
</evidence>
<reference evidence="2 3" key="1">
    <citation type="journal article" date="2011" name="PLoS Genet.">
        <title>Comparative genomic analysis of human fungal pathogens causing paracoccidioidomycosis.</title>
        <authorList>
            <person name="Desjardins C.A."/>
            <person name="Champion M.D."/>
            <person name="Holder J.W."/>
            <person name="Muszewska A."/>
            <person name="Goldberg J."/>
            <person name="Bailao A.M."/>
            <person name="Brigido M.M."/>
            <person name="Ferreira M.E."/>
            <person name="Garcia A.M."/>
            <person name="Grynberg M."/>
            <person name="Gujja S."/>
            <person name="Heiman D.I."/>
            <person name="Henn M.R."/>
            <person name="Kodira C.D."/>
            <person name="Leon-Narvaez H."/>
            <person name="Longo L.V."/>
            <person name="Ma L.J."/>
            <person name="Malavazi I."/>
            <person name="Matsuo A.L."/>
            <person name="Morais F.V."/>
            <person name="Pereira M."/>
            <person name="Rodriguez-Brito S."/>
            <person name="Sakthikumar S."/>
            <person name="Salem-Izacc S.M."/>
            <person name="Sykes S.M."/>
            <person name="Teixeira M.M."/>
            <person name="Vallejo M.C."/>
            <person name="Walter M.E."/>
            <person name="Yandava C."/>
            <person name="Young S."/>
            <person name="Zeng Q."/>
            <person name="Zucker J."/>
            <person name="Felipe M.S."/>
            <person name="Goldman G.H."/>
            <person name="Haas B.J."/>
            <person name="McEwen J.G."/>
            <person name="Nino-Vega G."/>
            <person name="Puccia R."/>
            <person name="San-Blas G."/>
            <person name="Soares C.M."/>
            <person name="Birren B.W."/>
            <person name="Cuomo C.A."/>
        </authorList>
    </citation>
    <scope>NUCLEOTIDE SEQUENCE [LARGE SCALE GENOMIC DNA]</scope>
    <source>
        <strain evidence="2 3">Pb18</strain>
    </source>
</reference>
<organism evidence="2 3">
    <name type="scientific">Paracoccidioides brasiliensis (strain Pb18)</name>
    <dbReference type="NCBI Taxonomy" id="502780"/>
    <lineage>
        <taxon>Eukaryota</taxon>
        <taxon>Fungi</taxon>
        <taxon>Dikarya</taxon>
        <taxon>Ascomycota</taxon>
        <taxon>Pezizomycotina</taxon>
        <taxon>Eurotiomycetes</taxon>
        <taxon>Eurotiomycetidae</taxon>
        <taxon>Onygenales</taxon>
        <taxon>Ajellomycetaceae</taxon>
        <taxon>Paracoccidioides</taxon>
    </lineage>
</organism>
<evidence type="ECO:0000313" key="2">
    <source>
        <dbReference type="EMBL" id="EEH42973.2"/>
    </source>
</evidence>
<dbReference type="KEGG" id="pbn:PADG_07793"/>
<dbReference type="Proteomes" id="UP000001628">
    <property type="component" value="Unassembled WGS sequence"/>
</dbReference>
<gene>
    <name evidence="2" type="ORF">PADG_07793</name>
</gene>
<dbReference type="HOGENOM" id="CLU_1768671_0_0_1"/>
<dbReference type="GeneID" id="22586220"/>
<proteinExistence type="predicted"/>
<dbReference type="VEuPathDB" id="FungiDB:PADG_07793"/>
<dbReference type="OrthoDB" id="5068804at2759"/>
<name>C1GKK7_PARBD</name>
<dbReference type="AlphaFoldDB" id="C1GKK7"/>
<sequence>MPESNSDVLELQQIQLHLERGDNSPRQVDLDTLPENVTSEVLQECKYSLILMTAKLEERHLTLDNYATGDGVQLMVSTSRKDTMSINLRNTQDERAHLRQVNHHPFPDDGVEKESHSRFQRTGMGEVLGSRLGLPPTSSNLAGGWTK</sequence>
<accession>C1GKK7</accession>
<dbReference type="RefSeq" id="XP_010763041.1">
    <property type="nucleotide sequence ID" value="XM_010764739.1"/>
</dbReference>